<keyword evidence="4" id="KW-0808">Transferase</keyword>
<dbReference type="PRINTS" id="PR00506">
    <property type="entry name" value="D21N6MTFRASE"/>
</dbReference>
<proteinExistence type="inferred from homology"/>
<evidence type="ECO:0000256" key="4">
    <source>
        <dbReference type="ARBA" id="ARBA00022679"/>
    </source>
</evidence>
<dbReference type="GO" id="GO:0009007">
    <property type="term" value="F:site-specific DNA-methyltransferase (adenine-specific) activity"/>
    <property type="evidence" value="ECO:0007669"/>
    <property type="project" value="UniProtKB-EC"/>
</dbReference>
<dbReference type="Proteomes" id="UP000092575">
    <property type="component" value="Unassembled WGS sequence"/>
</dbReference>
<sequence>MVKSEFKKNGIISANSLLKNKLKYYNDEMLRWIKNYSIVDENGDICFAKDLSTPSRPHDLDIPEINIHLPALKTRGWSSKEKFIQLYHENKLIFKDGRPYEKHLLIDSKDSAMSILNFYSRQGKHDLEKLGLGHMFKTAKPVQMIKYFIKLCTSDDDVVMDYFAGSGTTAQAVIECNLEDGYNRCFLLCQIVKPIKNNPEAIQTLLKYGYTATIDNIARLRLEILDNRHQYEQVQQ</sequence>
<dbReference type="EMBL" id="CP065728">
    <property type="protein sequence ID" value="QPT43852.1"/>
    <property type="molecule type" value="Genomic_DNA"/>
</dbReference>
<reference evidence="9 11" key="2">
    <citation type="submission" date="2020-12" db="EMBL/GenBank/DDBJ databases">
        <title>FDA dAtabase for Regulatory Grade micrObial Sequences (FDA-ARGOS): Supporting development and validation of Infectious Disease Dx tests.</title>
        <authorList>
            <person name="Sproer C."/>
            <person name="Gronow S."/>
            <person name="Severitt S."/>
            <person name="Schroder I."/>
            <person name="Tallon L."/>
            <person name="Sadzewicz L."/>
            <person name="Zhao X."/>
            <person name="Boylan J."/>
            <person name="Ott S."/>
            <person name="Bowen H."/>
            <person name="Vavikolanu K."/>
            <person name="Mehta A."/>
            <person name="Aluvathingal J."/>
            <person name="Nadendla S."/>
            <person name="Lowell S."/>
            <person name="Myers T."/>
            <person name="Yan Y."/>
            <person name="Sichtig H."/>
        </authorList>
    </citation>
    <scope>NUCLEOTIDE SEQUENCE [LARGE SCALE GENOMIC DNA]</scope>
    <source>
        <strain evidence="9 11">FDAARGOS_869</strain>
    </source>
</reference>
<organism evidence="8 10">
    <name type="scientific">Moraxella nonliquefaciens</name>
    <dbReference type="NCBI Taxonomy" id="478"/>
    <lineage>
        <taxon>Bacteria</taxon>
        <taxon>Pseudomonadati</taxon>
        <taxon>Pseudomonadota</taxon>
        <taxon>Gammaproteobacteria</taxon>
        <taxon>Moraxellales</taxon>
        <taxon>Moraxellaceae</taxon>
        <taxon>Moraxella</taxon>
    </lineage>
</organism>
<keyword evidence="11" id="KW-1185">Reference proteome</keyword>
<dbReference type="GO" id="GO:0032259">
    <property type="term" value="P:methylation"/>
    <property type="evidence" value="ECO:0007669"/>
    <property type="project" value="UniProtKB-KW"/>
</dbReference>
<dbReference type="Pfam" id="PF01555">
    <property type="entry name" value="N6_N4_Mtase"/>
    <property type="match status" value="1"/>
</dbReference>
<evidence type="ECO:0000313" key="10">
    <source>
        <dbReference type="Proteomes" id="UP000092575"/>
    </source>
</evidence>
<protein>
    <recommendedName>
        <fullName evidence="2">site-specific DNA-methyltransferase (adenine-specific)</fullName>
        <ecNumber evidence="2">2.1.1.72</ecNumber>
    </recommendedName>
</protein>
<dbReference type="GO" id="GO:0008170">
    <property type="term" value="F:N-methyltransferase activity"/>
    <property type="evidence" value="ECO:0007669"/>
    <property type="project" value="InterPro"/>
</dbReference>
<evidence type="ECO:0000256" key="1">
    <source>
        <dbReference type="ARBA" id="ARBA00006594"/>
    </source>
</evidence>
<dbReference type="InterPro" id="IPR002295">
    <property type="entry name" value="N4/N6-MTase_EcoPI_Mod-like"/>
</dbReference>
<feature type="domain" description="DNA methylase N-4/N-6" evidence="7">
    <location>
        <begin position="83"/>
        <end position="177"/>
    </location>
</feature>
<evidence type="ECO:0000256" key="2">
    <source>
        <dbReference type="ARBA" id="ARBA00011900"/>
    </source>
</evidence>
<evidence type="ECO:0000313" key="9">
    <source>
        <dbReference type="EMBL" id="QPT43852.1"/>
    </source>
</evidence>
<evidence type="ECO:0000313" key="8">
    <source>
        <dbReference type="EMBL" id="OBX83342.1"/>
    </source>
</evidence>
<dbReference type="AlphaFoldDB" id="A0A1B8QIP0"/>
<dbReference type="InterPro" id="IPR002941">
    <property type="entry name" value="DNA_methylase_N4/N6"/>
</dbReference>
<dbReference type="Gene3D" id="3.40.50.150">
    <property type="entry name" value="Vaccinia Virus protein VP39"/>
    <property type="match status" value="1"/>
</dbReference>
<evidence type="ECO:0000313" key="11">
    <source>
        <dbReference type="Proteomes" id="UP000594834"/>
    </source>
</evidence>
<keyword evidence="3" id="KW-0489">Methyltransferase</keyword>
<dbReference type="GO" id="GO:0003677">
    <property type="term" value="F:DNA binding"/>
    <property type="evidence" value="ECO:0007669"/>
    <property type="project" value="InterPro"/>
</dbReference>
<dbReference type="Proteomes" id="UP000594834">
    <property type="component" value="Chromosome"/>
</dbReference>
<name>A0A1B8QIP0_MORNO</name>
<comment type="similarity">
    <text evidence="1">Belongs to the N(4)/N(6)-methyltransferase family.</text>
</comment>
<gene>
    <name evidence="8" type="ORF">A7456_04700</name>
    <name evidence="9" type="ORF">I6G26_07115</name>
</gene>
<dbReference type="EC" id="2.1.1.72" evidence="2"/>
<dbReference type="InterPro" id="IPR029063">
    <property type="entry name" value="SAM-dependent_MTases_sf"/>
</dbReference>
<evidence type="ECO:0000259" key="7">
    <source>
        <dbReference type="Pfam" id="PF01555"/>
    </source>
</evidence>
<dbReference type="SUPFAM" id="SSF53335">
    <property type="entry name" value="S-adenosyl-L-methionine-dependent methyltransferases"/>
    <property type="match status" value="1"/>
</dbReference>
<dbReference type="STRING" id="478.A7456_04700"/>
<dbReference type="EMBL" id="LXTW01000032">
    <property type="protein sequence ID" value="OBX83342.1"/>
    <property type="molecule type" value="Genomic_DNA"/>
</dbReference>
<comment type="catalytic activity">
    <reaction evidence="6">
        <text>a 2'-deoxyadenosine in DNA + S-adenosyl-L-methionine = an N(6)-methyl-2'-deoxyadenosine in DNA + S-adenosyl-L-homocysteine + H(+)</text>
        <dbReference type="Rhea" id="RHEA:15197"/>
        <dbReference type="Rhea" id="RHEA-COMP:12418"/>
        <dbReference type="Rhea" id="RHEA-COMP:12419"/>
        <dbReference type="ChEBI" id="CHEBI:15378"/>
        <dbReference type="ChEBI" id="CHEBI:57856"/>
        <dbReference type="ChEBI" id="CHEBI:59789"/>
        <dbReference type="ChEBI" id="CHEBI:90615"/>
        <dbReference type="ChEBI" id="CHEBI:90616"/>
        <dbReference type="EC" id="2.1.1.72"/>
    </reaction>
</comment>
<keyword evidence="5" id="KW-0949">S-adenosyl-L-methionine</keyword>
<evidence type="ECO:0000256" key="6">
    <source>
        <dbReference type="ARBA" id="ARBA00047942"/>
    </source>
</evidence>
<reference evidence="8 10" key="1">
    <citation type="submission" date="2016-05" db="EMBL/GenBank/DDBJ databases">
        <title>Draft genome sequence of Moraxella nonliquefaciens CCUG 348T.</title>
        <authorList>
            <person name="Salva-Serra F."/>
            <person name="Engstrom-Jakobsson H."/>
            <person name="Thorell K."/>
            <person name="Gonzales-Siles L."/>
            <person name="Karlsson R."/>
            <person name="Boulund F."/>
            <person name="Engstrand L."/>
            <person name="Kristiansson E."/>
            <person name="Moore E."/>
        </authorList>
    </citation>
    <scope>NUCLEOTIDE SEQUENCE [LARGE SCALE GENOMIC DNA]</scope>
    <source>
        <strain evidence="8 10">CCUG 348</strain>
    </source>
</reference>
<accession>A0A1B8QIP0</accession>
<evidence type="ECO:0000256" key="5">
    <source>
        <dbReference type="ARBA" id="ARBA00022691"/>
    </source>
</evidence>
<evidence type="ECO:0000256" key="3">
    <source>
        <dbReference type="ARBA" id="ARBA00022603"/>
    </source>
</evidence>